<dbReference type="Gene3D" id="1.20.120.350">
    <property type="entry name" value="Voltage-gated potassium channels. Chain C"/>
    <property type="match status" value="1"/>
</dbReference>
<evidence type="ECO:0000256" key="6">
    <source>
        <dbReference type="ARBA" id="ARBA00022882"/>
    </source>
</evidence>
<dbReference type="Proteomes" id="UP000279259">
    <property type="component" value="Unassembled WGS sequence"/>
</dbReference>
<evidence type="ECO:0000256" key="8">
    <source>
        <dbReference type="ARBA" id="ARBA00022989"/>
    </source>
</evidence>
<evidence type="ECO:0000256" key="13">
    <source>
        <dbReference type="SAM" id="Phobius"/>
    </source>
</evidence>
<dbReference type="FunFam" id="1.10.287.70:FF:000097">
    <property type="entry name" value="Potassium voltage-gated channel subfamily G member 3"/>
    <property type="match status" value="1"/>
</dbReference>
<dbReference type="GO" id="GO:0005249">
    <property type="term" value="F:voltage-gated potassium channel activity"/>
    <property type="evidence" value="ECO:0007669"/>
    <property type="project" value="InterPro"/>
</dbReference>
<feature type="transmembrane region" description="Helical" evidence="13">
    <location>
        <begin position="300"/>
        <end position="322"/>
    </location>
</feature>
<keyword evidence="10 13" id="KW-0472">Membrane</keyword>
<keyword evidence="2" id="KW-0813">Transport</keyword>
<evidence type="ECO:0000256" key="7">
    <source>
        <dbReference type="ARBA" id="ARBA00022958"/>
    </source>
</evidence>
<dbReference type="GO" id="GO:0008076">
    <property type="term" value="C:voltage-gated potassium channel complex"/>
    <property type="evidence" value="ECO:0007669"/>
    <property type="project" value="InterPro"/>
</dbReference>
<feature type="compositionally biased region" description="Polar residues" evidence="12">
    <location>
        <begin position="449"/>
        <end position="477"/>
    </location>
</feature>
<dbReference type="EMBL" id="RSCD01000008">
    <property type="protein sequence ID" value="RSH91148.1"/>
    <property type="molecule type" value="Genomic_DNA"/>
</dbReference>
<dbReference type="InterPro" id="IPR005821">
    <property type="entry name" value="Ion_trans_dom"/>
</dbReference>
<keyword evidence="4 13" id="KW-0812">Transmembrane</keyword>
<feature type="compositionally biased region" description="Polar residues" evidence="12">
    <location>
        <begin position="412"/>
        <end position="423"/>
    </location>
</feature>
<keyword evidence="6" id="KW-0851">Voltage-gated channel</keyword>
<dbReference type="InterPro" id="IPR028325">
    <property type="entry name" value="VG_K_chnl"/>
</dbReference>
<evidence type="ECO:0000256" key="4">
    <source>
        <dbReference type="ARBA" id="ARBA00022692"/>
    </source>
</evidence>
<evidence type="ECO:0000256" key="11">
    <source>
        <dbReference type="ARBA" id="ARBA00023303"/>
    </source>
</evidence>
<name>A0A427YJ80_9TREE</name>
<evidence type="ECO:0000256" key="5">
    <source>
        <dbReference type="ARBA" id="ARBA00022826"/>
    </source>
</evidence>
<feature type="compositionally biased region" description="Low complexity" evidence="12">
    <location>
        <begin position="576"/>
        <end position="589"/>
    </location>
</feature>
<dbReference type="OrthoDB" id="415460at2759"/>
<feature type="region of interest" description="Disordered" evidence="12">
    <location>
        <begin position="1"/>
        <end position="63"/>
    </location>
</feature>
<keyword evidence="11" id="KW-0407">Ion channel</keyword>
<evidence type="ECO:0000313" key="16">
    <source>
        <dbReference type="Proteomes" id="UP000279259"/>
    </source>
</evidence>
<dbReference type="STRING" id="1890683.A0A427YJ80"/>
<evidence type="ECO:0000256" key="3">
    <source>
        <dbReference type="ARBA" id="ARBA00022538"/>
    </source>
</evidence>
<organism evidence="15 16">
    <name type="scientific">Saitozyma podzolica</name>
    <dbReference type="NCBI Taxonomy" id="1890683"/>
    <lineage>
        <taxon>Eukaryota</taxon>
        <taxon>Fungi</taxon>
        <taxon>Dikarya</taxon>
        <taxon>Basidiomycota</taxon>
        <taxon>Agaricomycotina</taxon>
        <taxon>Tremellomycetes</taxon>
        <taxon>Tremellales</taxon>
        <taxon>Trimorphomycetaceae</taxon>
        <taxon>Saitozyma</taxon>
    </lineage>
</organism>
<keyword evidence="8 13" id="KW-1133">Transmembrane helix</keyword>
<keyword evidence="5" id="KW-0631">Potassium channel</keyword>
<dbReference type="PANTHER" id="PTHR11537:SF254">
    <property type="entry name" value="POTASSIUM VOLTAGE-GATED CHANNEL PROTEIN SHAB"/>
    <property type="match status" value="1"/>
</dbReference>
<accession>A0A427YJ80</accession>
<evidence type="ECO:0000313" key="15">
    <source>
        <dbReference type="EMBL" id="RSH91148.1"/>
    </source>
</evidence>
<evidence type="ECO:0000259" key="14">
    <source>
        <dbReference type="Pfam" id="PF00520"/>
    </source>
</evidence>
<keyword evidence="3" id="KW-0633">Potassium transport</keyword>
<keyword evidence="16" id="KW-1185">Reference proteome</keyword>
<comment type="caution">
    <text evidence="15">The sequence shown here is derived from an EMBL/GenBank/DDBJ whole genome shotgun (WGS) entry which is preliminary data.</text>
</comment>
<comment type="subcellular location">
    <subcellularLocation>
        <location evidence="1">Membrane</location>
        <topology evidence="1">Multi-pass membrane protein</topology>
    </subcellularLocation>
</comment>
<evidence type="ECO:0000256" key="10">
    <source>
        <dbReference type="ARBA" id="ARBA00023136"/>
    </source>
</evidence>
<evidence type="ECO:0000256" key="1">
    <source>
        <dbReference type="ARBA" id="ARBA00004141"/>
    </source>
</evidence>
<feature type="transmembrane region" description="Helical" evidence="13">
    <location>
        <begin position="227"/>
        <end position="248"/>
    </location>
</feature>
<dbReference type="PANTHER" id="PTHR11537">
    <property type="entry name" value="VOLTAGE-GATED POTASSIUM CHANNEL"/>
    <property type="match status" value="1"/>
</dbReference>
<evidence type="ECO:0000256" key="2">
    <source>
        <dbReference type="ARBA" id="ARBA00022448"/>
    </source>
</evidence>
<feature type="compositionally biased region" description="Pro residues" evidence="12">
    <location>
        <begin position="1"/>
        <end position="11"/>
    </location>
</feature>
<evidence type="ECO:0000256" key="9">
    <source>
        <dbReference type="ARBA" id="ARBA00023065"/>
    </source>
</evidence>
<protein>
    <recommendedName>
        <fullName evidence="14">Ion transport domain-containing protein</fullName>
    </recommendedName>
</protein>
<keyword evidence="9" id="KW-0406">Ion transport</keyword>
<feature type="region of interest" description="Disordered" evidence="12">
    <location>
        <begin position="412"/>
        <end position="487"/>
    </location>
</feature>
<reference evidence="15 16" key="1">
    <citation type="submission" date="2018-11" db="EMBL/GenBank/DDBJ databases">
        <title>Genome sequence of Saitozyma podzolica DSM 27192.</title>
        <authorList>
            <person name="Aliyu H."/>
            <person name="Gorte O."/>
            <person name="Ochsenreither K."/>
        </authorList>
    </citation>
    <scope>NUCLEOTIDE SEQUENCE [LARGE SCALE GENOMIC DNA]</scope>
    <source>
        <strain evidence="15 16">DSM 27192</strain>
    </source>
</reference>
<feature type="transmembrane region" description="Helical" evidence="13">
    <location>
        <begin position="380"/>
        <end position="403"/>
    </location>
</feature>
<dbReference type="Gene3D" id="1.10.287.70">
    <property type="match status" value="1"/>
</dbReference>
<feature type="domain" description="Ion transport" evidence="14">
    <location>
        <begin position="164"/>
        <end position="402"/>
    </location>
</feature>
<dbReference type="SUPFAM" id="SSF81324">
    <property type="entry name" value="Voltage-gated potassium channels"/>
    <property type="match status" value="1"/>
</dbReference>
<dbReference type="GO" id="GO:0001508">
    <property type="term" value="P:action potential"/>
    <property type="evidence" value="ECO:0007669"/>
    <property type="project" value="TreeGrafter"/>
</dbReference>
<dbReference type="PRINTS" id="PR00169">
    <property type="entry name" value="KCHANNEL"/>
</dbReference>
<keyword evidence="7" id="KW-0630">Potassium</keyword>
<feature type="transmembrane region" description="Helical" evidence="13">
    <location>
        <begin position="163"/>
        <end position="185"/>
    </location>
</feature>
<dbReference type="AlphaFoldDB" id="A0A427YJ80"/>
<evidence type="ECO:0000256" key="12">
    <source>
        <dbReference type="SAM" id="MobiDB-lite"/>
    </source>
</evidence>
<dbReference type="InterPro" id="IPR027359">
    <property type="entry name" value="Volt_channel_dom_sf"/>
</dbReference>
<sequence>MTSYPPGPSSRPLPAEEFELSEAGPSRSPTLARTTSARSKRRRSSGRLNRTLTLPPNESGATLLFSAPPSAIYTHRKRYSHSSQPPSPGGTPRRANQWAQFLTEGEDTPGEGAEEVHVPDFGHMLGFNPEDEDHFAVAQGMRSDWRRRLYLLMEEPSSGREAFFVHIMVTGGIIFSALLTTLSTLPSFHTDPSHIRALFGLDTTIVVLFTIEYLARTLAHSDSWTMYYNWATSFFPLLDFIAILPYYIEVAREQDTSILFRFAILRTFRLLRVFRAFKYQNQMLLTIEVMYVAVQRSKDALVALSFFILLVLVFFSTLIYFAERGTWDASLQAFVDADGDPSQFDSIPQTAWFALVTMSTVGYGDVVPRSSLGKLLSMPLLMFGLLLIALPSFVLGRNFAIVFDAMTSQANNKPISPSVSSRPSYDDEATLPNNLPIPEGAAPSAPLLPTNSADLPTGSTLSRTRGVTPGPSASASIQRGVGTTPRMWDGGFDGTETKAARADLTNVKLAKNQLVLLEQIDSLRRQTERQGEMLARLTEILEGRQRQPPRPAPSPGLDPKAEPISRALAQSPSPVPVGLGLLPDGPSDLEQSRPRRSRENRTPRPIERRVAENGDSPRWVNTDGEEEQFKLGDSDGDDEA</sequence>
<feature type="compositionally biased region" description="Basic and acidic residues" evidence="12">
    <location>
        <begin position="590"/>
        <end position="612"/>
    </location>
</feature>
<gene>
    <name evidence="15" type="ORF">EHS25_009447</name>
</gene>
<feature type="region of interest" description="Disordered" evidence="12">
    <location>
        <begin position="540"/>
        <end position="640"/>
    </location>
</feature>
<feature type="transmembrane region" description="Helical" evidence="13">
    <location>
        <begin position="197"/>
        <end position="215"/>
    </location>
</feature>
<dbReference type="Pfam" id="PF00520">
    <property type="entry name" value="Ion_trans"/>
    <property type="match status" value="1"/>
</dbReference>
<proteinExistence type="predicted"/>